<evidence type="ECO:0000256" key="9">
    <source>
        <dbReference type="ARBA" id="ARBA00048679"/>
    </source>
</evidence>
<dbReference type="InterPro" id="IPR008271">
    <property type="entry name" value="Ser/Thr_kinase_AS"/>
</dbReference>
<dbReference type="PRINTS" id="PR00109">
    <property type="entry name" value="TYRKINASE"/>
</dbReference>
<comment type="catalytic activity">
    <reaction evidence="9">
        <text>L-seryl-[protein] + ATP = O-phospho-L-seryl-[protein] + ADP + H(+)</text>
        <dbReference type="Rhea" id="RHEA:17989"/>
        <dbReference type="Rhea" id="RHEA-COMP:9863"/>
        <dbReference type="Rhea" id="RHEA-COMP:11604"/>
        <dbReference type="ChEBI" id="CHEBI:15378"/>
        <dbReference type="ChEBI" id="CHEBI:29999"/>
        <dbReference type="ChEBI" id="CHEBI:30616"/>
        <dbReference type="ChEBI" id="CHEBI:83421"/>
        <dbReference type="ChEBI" id="CHEBI:456216"/>
        <dbReference type="EC" id="2.7.11.1"/>
    </reaction>
</comment>
<dbReference type="Proteomes" id="UP000593564">
    <property type="component" value="Unassembled WGS sequence"/>
</dbReference>
<keyword evidence="14" id="KW-1185">Reference proteome</keyword>
<dbReference type="SUPFAM" id="SSF56112">
    <property type="entry name" value="Protein kinase-like (PK-like)"/>
    <property type="match status" value="1"/>
</dbReference>
<dbReference type="InterPro" id="IPR011009">
    <property type="entry name" value="Kinase-like_dom_sf"/>
</dbReference>
<feature type="transmembrane region" description="Helical" evidence="11">
    <location>
        <begin position="444"/>
        <end position="468"/>
    </location>
</feature>
<keyword evidence="5" id="KW-0547">Nucleotide-binding</keyword>
<dbReference type="InterPro" id="IPR001245">
    <property type="entry name" value="Ser-Thr/Tyr_kinase_cat_dom"/>
</dbReference>
<evidence type="ECO:0000256" key="4">
    <source>
        <dbReference type="ARBA" id="ARBA00022679"/>
    </source>
</evidence>
<keyword evidence="11" id="KW-0812">Transmembrane</keyword>
<dbReference type="GO" id="GO:0005524">
    <property type="term" value="F:ATP binding"/>
    <property type="evidence" value="ECO:0007669"/>
    <property type="project" value="UniProtKB-KW"/>
</dbReference>
<dbReference type="CDD" id="cd13999">
    <property type="entry name" value="STKc_MAP3K-like"/>
    <property type="match status" value="1"/>
</dbReference>
<keyword evidence="11" id="KW-0472">Membrane</keyword>
<dbReference type="SMART" id="SM00220">
    <property type="entry name" value="S_TKc"/>
    <property type="match status" value="1"/>
</dbReference>
<dbReference type="GO" id="GO:0004674">
    <property type="term" value="F:protein serine/threonine kinase activity"/>
    <property type="evidence" value="ECO:0007669"/>
    <property type="project" value="UniProtKB-KW"/>
</dbReference>
<dbReference type="EMBL" id="JACBKZ010000012">
    <property type="protein sequence ID" value="KAF5937971.1"/>
    <property type="molecule type" value="Genomic_DNA"/>
</dbReference>
<dbReference type="InterPro" id="IPR000719">
    <property type="entry name" value="Prot_kinase_dom"/>
</dbReference>
<evidence type="ECO:0000256" key="11">
    <source>
        <dbReference type="SAM" id="Phobius"/>
    </source>
</evidence>
<evidence type="ECO:0000256" key="10">
    <source>
        <dbReference type="SAM" id="MobiDB-lite"/>
    </source>
</evidence>
<dbReference type="AlphaFoldDB" id="A0A7J7GDE8"/>
<dbReference type="PANTHER" id="PTHR44329">
    <property type="entry name" value="SERINE/THREONINE-PROTEIN KINASE TNNI3K-RELATED"/>
    <property type="match status" value="1"/>
</dbReference>
<evidence type="ECO:0000256" key="3">
    <source>
        <dbReference type="ARBA" id="ARBA00022527"/>
    </source>
</evidence>
<dbReference type="InterPro" id="IPR051681">
    <property type="entry name" value="Ser/Thr_Kinases-Pseudokinases"/>
</dbReference>
<dbReference type="PANTHER" id="PTHR44329:SF277">
    <property type="entry name" value="SERINE_THREONINE-PROTEIN KINASE HT1-LIKE"/>
    <property type="match status" value="1"/>
</dbReference>
<accession>A0A7J7GDE8</accession>
<dbReference type="FunFam" id="3.30.200.20:FF:000060">
    <property type="entry name" value="Serine/threonine-protein kinase isoform 1"/>
    <property type="match status" value="1"/>
</dbReference>
<dbReference type="PROSITE" id="PS50011">
    <property type="entry name" value="PROTEIN_KINASE_DOM"/>
    <property type="match status" value="1"/>
</dbReference>
<dbReference type="EC" id="2.7.11.1" evidence="2"/>
<evidence type="ECO:0000256" key="8">
    <source>
        <dbReference type="ARBA" id="ARBA00047899"/>
    </source>
</evidence>
<keyword evidence="7" id="KW-0067">ATP-binding</keyword>
<feature type="region of interest" description="Disordered" evidence="10">
    <location>
        <begin position="296"/>
        <end position="327"/>
    </location>
</feature>
<evidence type="ECO:0000256" key="6">
    <source>
        <dbReference type="ARBA" id="ARBA00022777"/>
    </source>
</evidence>
<evidence type="ECO:0000259" key="12">
    <source>
        <dbReference type="PROSITE" id="PS50011"/>
    </source>
</evidence>
<evidence type="ECO:0000313" key="14">
    <source>
        <dbReference type="Proteomes" id="UP000593564"/>
    </source>
</evidence>
<gene>
    <name evidence="13" type="ORF">HYC85_025477</name>
</gene>
<evidence type="ECO:0000256" key="1">
    <source>
        <dbReference type="ARBA" id="ARBA00010507"/>
    </source>
</evidence>
<comment type="caution">
    <text evidence="13">The sequence shown here is derived from an EMBL/GenBank/DDBJ whole genome shotgun (WGS) entry which is preliminary data.</text>
</comment>
<sequence>MSCFNPFRLRKFKEKPSPIPPTSITQMNSDLENMERKRFDSLETWSMILDSDNVETWEASKEDHEEWTADLSQLFIGNKFASGAHSRIYQGIYKQRAVAVKMGRIPSHREETKVLLEQQFKSEVALLSRLYHPNLVQFIAATKKPPVYCIITEHMSQGTLRMFLNKKQPYSLSTETILRLALDISRGMEYLHSQGVIHRDLKSNNLLLNDEMQVKVADFGTSCLETHCRESEGNMGTYRWMAPEMIKEKAYPRKVDVYSFGIVLWELMTTLLPFQGMTPVQAAFAVAQKLYLSSRSHDTKHSRSSPMATAEEQESKVNPPIPAADPPNPSLPIVEVICKSSGKTRRFAAGTEAGFAVSLINRKLDGGPMALHIEAVKEGEEPVSFGPNSVLVEYGDGWKLQTVTGVEGIWKAESNRATTGRIRSALISDASHHMKERSSKPISLWYIGKILLAFVFIFVMGAIFSLALENLPRLILFINSSM</sequence>
<dbReference type="Pfam" id="PF07714">
    <property type="entry name" value="PK_Tyr_Ser-Thr"/>
    <property type="match status" value="1"/>
</dbReference>
<reference evidence="13 14" key="2">
    <citation type="submission" date="2020-07" db="EMBL/GenBank/DDBJ databases">
        <title>Genome assembly of wild tea tree DASZ reveals pedigree and selection history of tea varieties.</title>
        <authorList>
            <person name="Zhang W."/>
        </authorList>
    </citation>
    <scope>NUCLEOTIDE SEQUENCE [LARGE SCALE GENOMIC DNA]</scope>
    <source>
        <strain evidence="14">cv. G240</strain>
        <tissue evidence="13">Leaf</tissue>
    </source>
</reference>
<comment type="catalytic activity">
    <reaction evidence="8">
        <text>L-threonyl-[protein] + ATP = O-phospho-L-threonyl-[protein] + ADP + H(+)</text>
        <dbReference type="Rhea" id="RHEA:46608"/>
        <dbReference type="Rhea" id="RHEA-COMP:11060"/>
        <dbReference type="Rhea" id="RHEA-COMP:11605"/>
        <dbReference type="ChEBI" id="CHEBI:15378"/>
        <dbReference type="ChEBI" id="CHEBI:30013"/>
        <dbReference type="ChEBI" id="CHEBI:30616"/>
        <dbReference type="ChEBI" id="CHEBI:61977"/>
        <dbReference type="ChEBI" id="CHEBI:456216"/>
        <dbReference type="EC" id="2.7.11.1"/>
    </reaction>
</comment>
<keyword evidence="3" id="KW-0723">Serine/threonine-protein kinase</keyword>
<organism evidence="13 14">
    <name type="scientific">Camellia sinensis</name>
    <name type="common">Tea plant</name>
    <name type="synonym">Thea sinensis</name>
    <dbReference type="NCBI Taxonomy" id="4442"/>
    <lineage>
        <taxon>Eukaryota</taxon>
        <taxon>Viridiplantae</taxon>
        <taxon>Streptophyta</taxon>
        <taxon>Embryophyta</taxon>
        <taxon>Tracheophyta</taxon>
        <taxon>Spermatophyta</taxon>
        <taxon>Magnoliopsida</taxon>
        <taxon>eudicotyledons</taxon>
        <taxon>Gunneridae</taxon>
        <taxon>Pentapetalae</taxon>
        <taxon>asterids</taxon>
        <taxon>Ericales</taxon>
        <taxon>Theaceae</taxon>
        <taxon>Camellia</taxon>
    </lineage>
</organism>
<protein>
    <recommendedName>
        <fullName evidence="2">non-specific serine/threonine protein kinase</fullName>
        <ecNumber evidence="2">2.7.11.1</ecNumber>
    </recommendedName>
</protein>
<name>A0A7J7GDE8_CAMSI</name>
<dbReference type="Gene3D" id="3.30.200.20">
    <property type="entry name" value="Phosphorylase Kinase, domain 1"/>
    <property type="match status" value="1"/>
</dbReference>
<feature type="domain" description="Protein kinase" evidence="12">
    <location>
        <begin position="74"/>
        <end position="331"/>
    </location>
</feature>
<keyword evidence="11" id="KW-1133">Transmembrane helix</keyword>
<evidence type="ECO:0000256" key="2">
    <source>
        <dbReference type="ARBA" id="ARBA00012513"/>
    </source>
</evidence>
<dbReference type="Gene3D" id="1.10.510.10">
    <property type="entry name" value="Transferase(Phosphotransferase) domain 1"/>
    <property type="match status" value="1"/>
</dbReference>
<evidence type="ECO:0000256" key="7">
    <source>
        <dbReference type="ARBA" id="ARBA00022840"/>
    </source>
</evidence>
<dbReference type="PROSITE" id="PS00108">
    <property type="entry name" value="PROTEIN_KINASE_ST"/>
    <property type="match status" value="1"/>
</dbReference>
<keyword evidence="4" id="KW-0808">Transferase</keyword>
<comment type="similarity">
    <text evidence="1">Belongs to the protein kinase superfamily. TKL Ser/Thr protein kinase family. RAF subfamily.</text>
</comment>
<evidence type="ECO:0000256" key="5">
    <source>
        <dbReference type="ARBA" id="ARBA00022741"/>
    </source>
</evidence>
<evidence type="ECO:0000313" key="13">
    <source>
        <dbReference type="EMBL" id="KAF5937971.1"/>
    </source>
</evidence>
<reference evidence="14" key="1">
    <citation type="journal article" date="2020" name="Nat. Commun.">
        <title>Genome assembly of wild tea tree DASZ reveals pedigree and selection history of tea varieties.</title>
        <authorList>
            <person name="Zhang W."/>
            <person name="Zhang Y."/>
            <person name="Qiu H."/>
            <person name="Guo Y."/>
            <person name="Wan H."/>
            <person name="Zhang X."/>
            <person name="Scossa F."/>
            <person name="Alseekh S."/>
            <person name="Zhang Q."/>
            <person name="Wang P."/>
            <person name="Xu L."/>
            <person name="Schmidt M.H."/>
            <person name="Jia X."/>
            <person name="Li D."/>
            <person name="Zhu A."/>
            <person name="Guo F."/>
            <person name="Chen W."/>
            <person name="Ni D."/>
            <person name="Usadel B."/>
            <person name="Fernie A.R."/>
            <person name="Wen W."/>
        </authorList>
    </citation>
    <scope>NUCLEOTIDE SEQUENCE [LARGE SCALE GENOMIC DNA]</scope>
    <source>
        <strain evidence="14">cv. G240</strain>
    </source>
</reference>
<proteinExistence type="inferred from homology"/>
<keyword evidence="6" id="KW-0418">Kinase</keyword>